<dbReference type="STRING" id="86666.SAMN04490247_2248"/>
<dbReference type="Pfam" id="PF01225">
    <property type="entry name" value="Mur_ligase"/>
    <property type="match status" value="1"/>
</dbReference>
<dbReference type="InterPro" id="IPR004101">
    <property type="entry name" value="Mur_ligase_C"/>
</dbReference>
<keyword evidence="18" id="KW-1185">Reference proteome</keyword>
<evidence type="ECO:0000256" key="13">
    <source>
        <dbReference type="RuleBase" id="RU004135"/>
    </source>
</evidence>
<dbReference type="HAMAP" id="MF_00208">
    <property type="entry name" value="MurE"/>
    <property type="match status" value="1"/>
</dbReference>
<feature type="binding site" evidence="12">
    <location>
        <begin position="112"/>
        <end position="118"/>
    </location>
    <ligand>
        <name>ATP</name>
        <dbReference type="ChEBI" id="CHEBI:30616"/>
    </ligand>
</feature>
<dbReference type="GO" id="GO:0005524">
    <property type="term" value="F:ATP binding"/>
    <property type="evidence" value="ECO:0007669"/>
    <property type="project" value="UniProtKB-UniRule"/>
</dbReference>
<gene>
    <name evidence="12" type="primary">murE</name>
    <name evidence="17" type="ORF">SAMN04490247_2248</name>
</gene>
<evidence type="ECO:0000256" key="11">
    <source>
        <dbReference type="ARBA" id="ARBA00023316"/>
    </source>
</evidence>
<reference evidence="18" key="1">
    <citation type="submission" date="2016-10" db="EMBL/GenBank/DDBJ databases">
        <authorList>
            <person name="Varghese N."/>
            <person name="Submissions S."/>
        </authorList>
    </citation>
    <scope>NUCLEOTIDE SEQUENCE [LARGE SCALE GENOMIC DNA]</scope>
    <source>
        <strain evidence="18">DSM 4771</strain>
    </source>
</reference>
<feature type="domain" description="Mur ligase central" evidence="16">
    <location>
        <begin position="110"/>
        <end position="307"/>
    </location>
</feature>
<dbReference type="SUPFAM" id="SSF53244">
    <property type="entry name" value="MurD-like peptide ligases, peptide-binding domain"/>
    <property type="match status" value="1"/>
</dbReference>
<feature type="binding site" evidence="12">
    <location>
        <position position="184"/>
    </location>
    <ligand>
        <name>UDP-N-acetyl-alpha-D-muramoyl-L-alanyl-D-glutamate</name>
        <dbReference type="ChEBI" id="CHEBI:83900"/>
    </ligand>
</feature>
<dbReference type="OrthoDB" id="9800958at2"/>
<dbReference type="InterPro" id="IPR000713">
    <property type="entry name" value="Mur_ligase_N"/>
</dbReference>
<dbReference type="Pfam" id="PF08245">
    <property type="entry name" value="Mur_ligase_M"/>
    <property type="match status" value="1"/>
</dbReference>
<evidence type="ECO:0000256" key="5">
    <source>
        <dbReference type="ARBA" id="ARBA00022618"/>
    </source>
</evidence>
<dbReference type="InterPro" id="IPR036615">
    <property type="entry name" value="Mur_ligase_C_dom_sf"/>
</dbReference>
<dbReference type="GO" id="GO:0008360">
    <property type="term" value="P:regulation of cell shape"/>
    <property type="evidence" value="ECO:0007669"/>
    <property type="project" value="UniProtKB-KW"/>
</dbReference>
<dbReference type="InterPro" id="IPR035911">
    <property type="entry name" value="MurE/MurF_N"/>
</dbReference>
<comment type="PTM">
    <text evidence="12">Carboxylation is probably crucial for Mg(2+) binding and, consequently, for the gamma-phosphate positioning of ATP.</text>
</comment>
<dbReference type="RefSeq" id="WP_093193961.1">
    <property type="nucleotide sequence ID" value="NZ_FNEV01000006.1"/>
</dbReference>
<keyword evidence="11 12" id="KW-0961">Cell wall biogenesis/degradation</keyword>
<dbReference type="GO" id="GO:0071555">
    <property type="term" value="P:cell wall organization"/>
    <property type="evidence" value="ECO:0007669"/>
    <property type="project" value="UniProtKB-KW"/>
</dbReference>
<keyword evidence="4 12" id="KW-0436">Ligase</keyword>
<evidence type="ECO:0000256" key="1">
    <source>
        <dbReference type="ARBA" id="ARBA00004752"/>
    </source>
</evidence>
<keyword evidence="10 12" id="KW-0131">Cell cycle</keyword>
<evidence type="ECO:0000259" key="14">
    <source>
        <dbReference type="Pfam" id="PF01225"/>
    </source>
</evidence>
<evidence type="ECO:0000256" key="10">
    <source>
        <dbReference type="ARBA" id="ARBA00023306"/>
    </source>
</evidence>
<evidence type="ECO:0000259" key="15">
    <source>
        <dbReference type="Pfam" id="PF02875"/>
    </source>
</evidence>
<dbReference type="PROSITE" id="PS01011">
    <property type="entry name" value="FOLYLPOLYGLU_SYNT_1"/>
    <property type="match status" value="1"/>
</dbReference>
<protein>
    <recommendedName>
        <fullName evidence="12">UDP-N-acetylmuramyl-tripeptide synthetase</fullName>
        <ecNumber evidence="12">6.3.2.-</ecNumber>
    </recommendedName>
    <alternativeName>
        <fullName evidence="12">UDP-MurNAc-tripeptide synthetase</fullName>
    </alternativeName>
</protein>
<dbReference type="PANTHER" id="PTHR23135:SF4">
    <property type="entry name" value="UDP-N-ACETYLMURAMOYL-L-ALANYL-D-GLUTAMATE--2,6-DIAMINOPIMELATE LIGASE MURE HOMOLOG, CHLOROPLASTIC"/>
    <property type="match status" value="1"/>
</dbReference>
<dbReference type="SUPFAM" id="SSF63418">
    <property type="entry name" value="MurE/MurF N-terminal domain"/>
    <property type="match status" value="1"/>
</dbReference>
<evidence type="ECO:0000256" key="8">
    <source>
        <dbReference type="ARBA" id="ARBA00022960"/>
    </source>
</evidence>
<dbReference type="PANTHER" id="PTHR23135">
    <property type="entry name" value="MUR LIGASE FAMILY MEMBER"/>
    <property type="match status" value="1"/>
</dbReference>
<keyword evidence="9 12" id="KW-0573">Peptidoglycan synthesis</keyword>
<evidence type="ECO:0000256" key="3">
    <source>
        <dbReference type="ARBA" id="ARBA00022490"/>
    </source>
</evidence>
<dbReference type="Pfam" id="PF02875">
    <property type="entry name" value="Mur_ligase_C"/>
    <property type="match status" value="1"/>
</dbReference>
<keyword evidence="3 12" id="KW-0963">Cytoplasm</keyword>
<keyword evidence="6 12" id="KW-0547">Nucleotide-binding</keyword>
<feature type="modified residue" description="N6-carboxylysine" evidence="12">
    <location>
        <position position="218"/>
    </location>
</feature>
<keyword evidence="8 12" id="KW-0133">Cell shape</keyword>
<dbReference type="Gene3D" id="3.40.1190.10">
    <property type="entry name" value="Mur-like, catalytic domain"/>
    <property type="match status" value="1"/>
</dbReference>
<dbReference type="EC" id="6.3.2.-" evidence="12"/>
<dbReference type="GO" id="GO:0000287">
    <property type="term" value="F:magnesium ion binding"/>
    <property type="evidence" value="ECO:0007669"/>
    <property type="project" value="UniProtKB-UniRule"/>
</dbReference>
<feature type="binding site" evidence="12">
    <location>
        <position position="33"/>
    </location>
    <ligand>
        <name>UDP-N-acetyl-alpha-D-muramoyl-L-alanyl-D-glutamate</name>
        <dbReference type="ChEBI" id="CHEBI:83900"/>
    </ligand>
</feature>
<dbReference type="InterPro" id="IPR036565">
    <property type="entry name" value="Mur-like_cat_sf"/>
</dbReference>
<feature type="binding site" evidence="12">
    <location>
        <position position="153"/>
    </location>
    <ligand>
        <name>UDP-N-acetyl-alpha-D-muramoyl-L-alanyl-D-glutamate</name>
        <dbReference type="ChEBI" id="CHEBI:83900"/>
    </ligand>
</feature>
<dbReference type="AlphaFoldDB" id="A0A1G8UGH1"/>
<sequence length="483" mass="53954">MKLHELAHVLKDVNPERSMPHPEVVIRGISYKSQEVEEGYLFVAIKGHKQNGHHYIDEAIENGACAVIGEEVERGLEVPYFQVENSRKALSLISDHYYHFPTADKILIGVTGTNGKTTTGSLIRNILEDNGWSCAFFGSTNNVINGEVYTTGNTTPTLLEINRRLYGSNDDVVVIEVSSHALTQHRVEGVAFDYALFTNLSHDHLDYHGSMENYFQAKKKLFGMLKKSGKAIINTDNHWGALLAEQLRGQGQPVISIGEKDMDDVKVDRYTSNPNSLLLKDGDGTLSMRPSLYGLHNMYNIAMAYATVVQIGVKAEDAVFSIERFEGVEGRFTVMELKSGTAVAIDYSHTPDALFHCLNTTRELCAGKLIHLFGFRGDRDGSKRKEMISISSELSDQYILTSDDLNSVTSEEMKDILIDLQEKYGNRNGRVILDRTRAIEEALASTGENDWVLITGKGHETYQQSYHYPVENDGEAVSFLDEK</sequence>
<dbReference type="InterPro" id="IPR005761">
    <property type="entry name" value="UDP-N-AcMur-Glu-dNH2Pim_ligase"/>
</dbReference>
<feature type="binding site" evidence="12">
    <location>
        <position position="178"/>
    </location>
    <ligand>
        <name>UDP-N-acetyl-alpha-D-muramoyl-L-alanyl-D-glutamate</name>
        <dbReference type="ChEBI" id="CHEBI:83900"/>
    </ligand>
</feature>
<dbReference type="GO" id="GO:0004326">
    <property type="term" value="F:tetrahydrofolylpolyglutamate synthase activity"/>
    <property type="evidence" value="ECO:0007669"/>
    <property type="project" value="InterPro"/>
</dbReference>
<comment type="subcellular location">
    <subcellularLocation>
        <location evidence="12 13">Cytoplasm</location>
    </subcellularLocation>
</comment>
<comment type="caution">
    <text evidence="12">Lacks conserved residue(s) required for the propagation of feature annotation.</text>
</comment>
<proteinExistence type="inferred from homology"/>
<evidence type="ECO:0000313" key="18">
    <source>
        <dbReference type="Proteomes" id="UP000199225"/>
    </source>
</evidence>
<feature type="domain" description="Mur ligase C-terminal" evidence="15">
    <location>
        <begin position="330"/>
        <end position="458"/>
    </location>
</feature>
<evidence type="ECO:0000256" key="9">
    <source>
        <dbReference type="ARBA" id="ARBA00022984"/>
    </source>
</evidence>
<organism evidence="17 18">
    <name type="scientific">Salimicrobium halophilum</name>
    <dbReference type="NCBI Taxonomy" id="86666"/>
    <lineage>
        <taxon>Bacteria</taxon>
        <taxon>Bacillati</taxon>
        <taxon>Bacillota</taxon>
        <taxon>Bacilli</taxon>
        <taxon>Bacillales</taxon>
        <taxon>Bacillaceae</taxon>
        <taxon>Salimicrobium</taxon>
    </lineage>
</organism>
<dbReference type="SUPFAM" id="SSF53623">
    <property type="entry name" value="MurD-like peptide ligases, catalytic domain"/>
    <property type="match status" value="1"/>
</dbReference>
<evidence type="ECO:0000256" key="7">
    <source>
        <dbReference type="ARBA" id="ARBA00022840"/>
    </source>
</evidence>
<dbReference type="InterPro" id="IPR013221">
    <property type="entry name" value="Mur_ligase_cen"/>
</dbReference>
<keyword evidence="5 12" id="KW-0132">Cell division</keyword>
<feature type="binding site" evidence="12">
    <location>
        <begin position="154"/>
        <end position="155"/>
    </location>
    <ligand>
        <name>UDP-N-acetyl-alpha-D-muramoyl-L-alanyl-D-glutamate</name>
        <dbReference type="ChEBI" id="CHEBI:83900"/>
    </ligand>
</feature>
<accession>A0A1G8UGH1</accession>
<keyword evidence="12" id="KW-0460">Magnesium</keyword>
<dbReference type="NCBIfam" id="TIGR01085">
    <property type="entry name" value="murE"/>
    <property type="match status" value="1"/>
</dbReference>
<dbReference type="InterPro" id="IPR018109">
    <property type="entry name" value="Folylpolyglutamate_synth_CS"/>
</dbReference>
<comment type="similarity">
    <text evidence="2 12">Belongs to the MurCDEF family. MurE subfamily.</text>
</comment>
<dbReference type="EMBL" id="FNEV01000006">
    <property type="protein sequence ID" value="SDJ52821.1"/>
    <property type="molecule type" value="Genomic_DNA"/>
</dbReference>
<evidence type="ECO:0000256" key="12">
    <source>
        <dbReference type="HAMAP-Rule" id="MF_00208"/>
    </source>
</evidence>
<dbReference type="GO" id="GO:0051301">
    <property type="term" value="P:cell division"/>
    <property type="evidence" value="ECO:0007669"/>
    <property type="project" value="UniProtKB-KW"/>
</dbReference>
<keyword evidence="7 12" id="KW-0067">ATP-binding</keyword>
<comment type="pathway">
    <text evidence="1 12 13">Cell wall biogenesis; peptidoglycan biosynthesis.</text>
</comment>
<feature type="domain" description="Mur ligase N-terminal catalytic" evidence="14">
    <location>
        <begin position="26"/>
        <end position="98"/>
    </location>
</feature>
<evidence type="ECO:0000256" key="2">
    <source>
        <dbReference type="ARBA" id="ARBA00005898"/>
    </source>
</evidence>
<dbReference type="GO" id="GO:0005737">
    <property type="term" value="C:cytoplasm"/>
    <property type="evidence" value="ECO:0007669"/>
    <property type="project" value="UniProtKB-SubCell"/>
</dbReference>
<name>A0A1G8UGH1_9BACI</name>
<dbReference type="UniPathway" id="UPA00219"/>
<dbReference type="NCBIfam" id="NF001126">
    <property type="entry name" value="PRK00139.1-4"/>
    <property type="match status" value="1"/>
</dbReference>
<dbReference type="Proteomes" id="UP000199225">
    <property type="component" value="Unassembled WGS sequence"/>
</dbReference>
<evidence type="ECO:0000259" key="16">
    <source>
        <dbReference type="Pfam" id="PF08245"/>
    </source>
</evidence>
<evidence type="ECO:0000256" key="6">
    <source>
        <dbReference type="ARBA" id="ARBA00022741"/>
    </source>
</evidence>
<comment type="cofactor">
    <cofactor evidence="12">
        <name>Mg(2+)</name>
        <dbReference type="ChEBI" id="CHEBI:18420"/>
    </cofactor>
</comment>
<dbReference type="GO" id="GO:0009252">
    <property type="term" value="P:peptidoglycan biosynthetic process"/>
    <property type="evidence" value="ECO:0007669"/>
    <property type="project" value="UniProtKB-UniRule"/>
</dbReference>
<dbReference type="Gene3D" id="3.90.190.20">
    <property type="entry name" value="Mur ligase, C-terminal domain"/>
    <property type="match status" value="1"/>
</dbReference>
<dbReference type="Gene3D" id="3.40.1390.10">
    <property type="entry name" value="MurE/MurF, N-terminal domain"/>
    <property type="match status" value="1"/>
</dbReference>
<evidence type="ECO:0000256" key="4">
    <source>
        <dbReference type="ARBA" id="ARBA00022598"/>
    </source>
</evidence>
<feature type="binding site" evidence="12">
    <location>
        <position position="186"/>
    </location>
    <ligand>
        <name>UDP-N-acetyl-alpha-D-muramoyl-L-alanyl-D-glutamate</name>
        <dbReference type="ChEBI" id="CHEBI:83900"/>
    </ligand>
</feature>
<evidence type="ECO:0000313" key="17">
    <source>
        <dbReference type="EMBL" id="SDJ52821.1"/>
    </source>
</evidence>
<comment type="function">
    <text evidence="12">Catalyzes the addition of an amino acid to the nucleotide precursor UDP-N-acetylmuramoyl-L-alanyl-D-glutamate (UMAG) in the biosynthesis of bacterial cell-wall peptidoglycan.</text>
</comment>